<dbReference type="PIRSF" id="PIRSF005357">
    <property type="entry name" value="UCP005357"/>
    <property type="match status" value="1"/>
</dbReference>
<dbReference type="EMBL" id="RZIG01000002">
    <property type="protein sequence ID" value="RYJ11103.1"/>
    <property type="molecule type" value="Genomic_DNA"/>
</dbReference>
<evidence type="ECO:0000313" key="2">
    <source>
        <dbReference type="Proteomes" id="UP000293535"/>
    </source>
</evidence>
<dbReference type="Pfam" id="PF04007">
    <property type="entry name" value="DUF354"/>
    <property type="match status" value="1"/>
</dbReference>
<dbReference type="RefSeq" id="WP_014039365.1">
    <property type="nucleotide sequence ID" value="NZ_BAABRG010000004.1"/>
</dbReference>
<dbReference type="PANTHER" id="PTHR39662:SF1">
    <property type="entry name" value="DUF354 DOMAIN-CONTAINING PROTEIN"/>
    <property type="match status" value="1"/>
</dbReference>
<dbReference type="AlphaFoldDB" id="A0A482TIU2"/>
<dbReference type="Proteomes" id="UP000293535">
    <property type="component" value="Unassembled WGS sequence"/>
</dbReference>
<protein>
    <submittedName>
        <fullName evidence="1">DUF354 domain-containing protein</fullName>
    </submittedName>
</protein>
<dbReference type="GeneID" id="99237269"/>
<gene>
    <name evidence="1" type="ORF">ELS20_14710</name>
</gene>
<name>A0A482TIU2_HALHI</name>
<proteinExistence type="predicted"/>
<organism evidence="1 2">
    <name type="scientific">Haloarcula hispanica</name>
    <dbReference type="NCBI Taxonomy" id="51589"/>
    <lineage>
        <taxon>Archaea</taxon>
        <taxon>Methanobacteriati</taxon>
        <taxon>Methanobacteriota</taxon>
        <taxon>Stenosarchaea group</taxon>
        <taxon>Halobacteria</taxon>
        <taxon>Halobacteriales</taxon>
        <taxon>Haloarculaceae</taxon>
        <taxon>Haloarcula</taxon>
    </lineage>
</organism>
<sequence>MSERVLFSVNHPAQVHLFKYAARELEAEGFETLVAAREKEMTVDLLSAEGLDYVTLTTESDGLVELTAELAKRERRLYNLAREFDPSVIVARLAPPAVHVATALGCRNLVYMDTVLRPRTVRLLYHGLTLPFVDDICSPPGMDFHVPFGQSHTVGFQELAYLHPDRFKPDPERLRAHGVNPDATYTVVRLAGWDAYHDIGEKGLDTDARSQLVEQLCDRGEVYITCEGDLPTEYDRHQLAVPPHLVHDLLYFADLYIGDSQTMPTEAALLGTPAIRINSVVGDNDMHNFLELEERELLYSYTDGTAAIDRADSLLSDDDAERWERERKRLLAQQRDVTEHMVELIRTGGND</sequence>
<dbReference type="InterPro" id="IPR007152">
    <property type="entry name" value="DUF354"/>
</dbReference>
<dbReference type="PANTHER" id="PTHR39662">
    <property type="entry name" value="DUF354 DOMAIN-CONTAINING PROTEIN-RELATED"/>
    <property type="match status" value="1"/>
</dbReference>
<dbReference type="SUPFAM" id="SSF53756">
    <property type="entry name" value="UDP-Glycosyltransferase/glycogen phosphorylase"/>
    <property type="match status" value="1"/>
</dbReference>
<comment type="caution">
    <text evidence="1">The sequence shown here is derived from an EMBL/GenBank/DDBJ whole genome shotgun (WGS) entry which is preliminary data.</text>
</comment>
<accession>A0A482TIU2</accession>
<reference evidence="1 2" key="1">
    <citation type="submission" date="2018-12" db="EMBL/GenBank/DDBJ databases">
        <title>Draft genome sequence of Haloarcula hispinica strain 18.1, an halophilic archaeon isolated from Chott El Jerid of Southern Tunisia.</title>
        <authorList>
            <person name="Najjari A."/>
            <person name="Ben Dhia O."/>
            <person name="Ferjani R."/>
            <person name="Mahjoubi M."/>
            <person name="Sghaier H."/>
            <person name="Elshahed M."/>
            <person name="Ouzari H.I."/>
            <person name="Cherid A."/>
            <person name="Youssef N."/>
        </authorList>
    </citation>
    <scope>NUCLEOTIDE SEQUENCE [LARGE SCALE GENOMIC DNA]</scope>
    <source>
        <strain evidence="1 2">18.1</strain>
    </source>
</reference>
<evidence type="ECO:0000313" key="1">
    <source>
        <dbReference type="EMBL" id="RYJ11103.1"/>
    </source>
</evidence>
<dbReference type="OMA" id="DVGQHGI"/>